<reference evidence="2 3" key="2">
    <citation type="journal article" date="2005" name="Nature">
        <title>Initial sequence of the chimpanzee genome and comparison with the human genome.</title>
        <authorList>
            <consortium name="Chimpanzee sequencing and analysis consortium"/>
        </authorList>
    </citation>
    <scope>NUCLEOTIDE SEQUENCE [LARGE SCALE GENOMIC DNA]</scope>
</reference>
<evidence type="ECO:0000313" key="2">
    <source>
        <dbReference type="Ensembl" id="ENSPTRP00000086618.1"/>
    </source>
</evidence>
<keyword evidence="1" id="KW-0732">Signal</keyword>
<dbReference type="Bgee" id="ENSPTRG00000043660">
    <property type="expression patterns" value="Expressed in superior frontal gyrus and 11 other cell types or tissues"/>
</dbReference>
<dbReference type="OMA" id="PCGMRIL"/>
<proteinExistence type="predicted"/>
<organism evidence="2 3">
    <name type="scientific">Pan troglodytes</name>
    <name type="common">Chimpanzee</name>
    <dbReference type="NCBI Taxonomy" id="9598"/>
    <lineage>
        <taxon>Eukaryota</taxon>
        <taxon>Metazoa</taxon>
        <taxon>Chordata</taxon>
        <taxon>Craniata</taxon>
        <taxon>Vertebrata</taxon>
        <taxon>Euteleostomi</taxon>
        <taxon>Mammalia</taxon>
        <taxon>Eutheria</taxon>
        <taxon>Euarchontoglires</taxon>
        <taxon>Primates</taxon>
        <taxon>Haplorrhini</taxon>
        <taxon>Catarrhini</taxon>
        <taxon>Hominidae</taxon>
        <taxon>Pan</taxon>
    </lineage>
</organism>
<dbReference type="GeneTree" id="ENSGT00910000147545"/>
<evidence type="ECO:0008006" key="4">
    <source>
        <dbReference type="Google" id="ProtNLM"/>
    </source>
</evidence>
<dbReference type="InParanoid" id="A0A2I3TBL8"/>
<reference evidence="2" key="4">
    <citation type="submission" date="2025-09" db="UniProtKB">
        <authorList>
            <consortium name="Ensembl"/>
        </authorList>
    </citation>
    <scope>IDENTIFICATION</scope>
</reference>
<reference evidence="2 3" key="1">
    <citation type="journal article" date="2004" name="Nature">
        <title>DNA sequence and comparative analysis of chimpanzee chromosome 22.</title>
        <authorList>
            <person name="Watanabe H."/>
            <person name="Fujiyama A."/>
            <person name="Hattori M."/>
            <person name="Taylor T.D."/>
            <person name="Toyoda A."/>
            <person name="Kuroki Y."/>
            <person name="Noguchi H."/>
            <person name="BenKahla A."/>
            <person name="Lehrach H."/>
            <person name="Sudbrak R."/>
            <person name="Kube M."/>
            <person name="Taenzer S."/>
            <person name="Galgoczy P."/>
            <person name="Platzer M."/>
            <person name="Scharfe M."/>
            <person name="Nordsiek G."/>
            <person name="Bloecker H."/>
            <person name="Hellmann I."/>
            <person name="Khaitovich P."/>
            <person name="Paabo S."/>
            <person name="Reinhardt R."/>
            <person name="Zheng H.-J."/>
            <person name="Zhang X.-L."/>
            <person name="Zhu G.-F."/>
            <person name="Wang B.-F."/>
            <person name="Fu G."/>
            <person name="Ren S.-X."/>
            <person name="Zhao G.-P."/>
            <person name="Chen Z."/>
            <person name="Lee Y.-S."/>
            <person name="Cheong J.-E."/>
            <person name="Choi S.-H."/>
            <person name="Wu K.-M."/>
            <person name="Liu T.-T."/>
            <person name="Hsiao K.-J."/>
            <person name="Tsai S.-F."/>
            <person name="Kim C.-G."/>
            <person name="Oota S."/>
            <person name="Kitano T."/>
            <person name="Kohara Y."/>
            <person name="Saitou N."/>
            <person name="Park H.-S."/>
            <person name="Wang S.-Y."/>
            <person name="Yaspo M.-L."/>
            <person name="Sakaki Y."/>
        </authorList>
    </citation>
    <scope>NUCLEOTIDE SEQUENCE [LARGE SCALE GENOMIC DNA]</scope>
</reference>
<dbReference type="Proteomes" id="UP000002277">
    <property type="component" value="Chromosome 22"/>
</dbReference>
<evidence type="ECO:0000313" key="3">
    <source>
        <dbReference type="Proteomes" id="UP000002277"/>
    </source>
</evidence>
<feature type="chain" id="PRO_5014118698" description="Secreted protein" evidence="1">
    <location>
        <begin position="16"/>
        <end position="146"/>
    </location>
</feature>
<dbReference type="EMBL" id="AACZ04061721">
    <property type="status" value="NOT_ANNOTATED_CDS"/>
    <property type="molecule type" value="Genomic_DNA"/>
</dbReference>
<evidence type="ECO:0000256" key="1">
    <source>
        <dbReference type="SAM" id="SignalP"/>
    </source>
</evidence>
<reference evidence="2" key="3">
    <citation type="submission" date="2025-08" db="UniProtKB">
        <authorList>
            <consortium name="Ensembl"/>
        </authorList>
    </citation>
    <scope>IDENTIFICATION</scope>
</reference>
<sequence length="146" mass="15757">MSGSFLCMFVSLSSAGEGGTWNFTGHWGPTLPGSQCCLAQSFQTSRGSTWEACLKHAVLWCCSGMDSMHSPLLDTFSHCGWRPIFSIPCGMRILSCPQTDLTFVPELSRAVSFVPELPVPELGLLEHDAGGCVRAGLCSPWRRAAT</sequence>
<dbReference type="AlphaFoldDB" id="A0A2I3TBL8"/>
<protein>
    <recommendedName>
        <fullName evidence="4">Secreted protein</fullName>
    </recommendedName>
</protein>
<name>A0A2I3TBL8_PANTR</name>
<feature type="signal peptide" evidence="1">
    <location>
        <begin position="1"/>
        <end position="15"/>
    </location>
</feature>
<accession>A0A2I3TBL8</accession>
<dbReference type="Ensembl" id="ENSPTRT00000084652.1">
    <property type="protein sequence ID" value="ENSPTRP00000086618.1"/>
    <property type="gene ID" value="ENSPTRG00000043660.1"/>
</dbReference>
<keyword evidence="3" id="KW-1185">Reference proteome</keyword>